<name>A0A0B7NKD4_9FUNG</name>
<dbReference type="EMBL" id="LN732725">
    <property type="protein sequence ID" value="CEP15939.1"/>
    <property type="molecule type" value="Genomic_DNA"/>
</dbReference>
<evidence type="ECO:0000256" key="6">
    <source>
        <dbReference type="ARBA" id="ARBA00029833"/>
    </source>
</evidence>
<dbReference type="GO" id="GO:0005829">
    <property type="term" value="C:cytosol"/>
    <property type="evidence" value="ECO:0007669"/>
    <property type="project" value="TreeGrafter"/>
</dbReference>
<protein>
    <recommendedName>
        <fullName evidence="2">Ubiquitin-like-conjugating enzyme ATG10</fullName>
    </recommendedName>
    <alternativeName>
        <fullName evidence="6">Autophagy-related protein 10</fullName>
    </alternativeName>
</protein>
<dbReference type="GO" id="GO:0000045">
    <property type="term" value="P:autophagosome assembly"/>
    <property type="evidence" value="ECO:0007669"/>
    <property type="project" value="TreeGrafter"/>
</dbReference>
<dbReference type="STRING" id="35722.A0A0B7NKD4"/>
<organism evidence="7 8">
    <name type="scientific">Parasitella parasitica</name>
    <dbReference type="NCBI Taxonomy" id="35722"/>
    <lineage>
        <taxon>Eukaryota</taxon>
        <taxon>Fungi</taxon>
        <taxon>Fungi incertae sedis</taxon>
        <taxon>Mucoromycota</taxon>
        <taxon>Mucoromycotina</taxon>
        <taxon>Mucoromycetes</taxon>
        <taxon>Mucorales</taxon>
        <taxon>Mucorineae</taxon>
        <taxon>Mucoraceae</taxon>
        <taxon>Parasitella</taxon>
    </lineage>
</organism>
<evidence type="ECO:0000256" key="2">
    <source>
        <dbReference type="ARBA" id="ARBA00021099"/>
    </source>
</evidence>
<dbReference type="OrthoDB" id="4089664at2759"/>
<evidence type="ECO:0000256" key="4">
    <source>
        <dbReference type="ARBA" id="ARBA00022786"/>
    </source>
</evidence>
<dbReference type="AlphaFoldDB" id="A0A0B7NKD4"/>
<gene>
    <name evidence="7" type="primary">PARPA_10185.1 scaffold 39661</name>
</gene>
<reference evidence="7 8" key="1">
    <citation type="submission" date="2014-09" db="EMBL/GenBank/DDBJ databases">
        <authorList>
            <person name="Ellenberger Sabrina"/>
        </authorList>
    </citation>
    <scope>NUCLEOTIDE SEQUENCE [LARGE SCALE GENOMIC DNA]</scope>
    <source>
        <strain evidence="7 8">CBS 412.66</strain>
    </source>
</reference>
<evidence type="ECO:0000256" key="3">
    <source>
        <dbReference type="ARBA" id="ARBA00022679"/>
    </source>
</evidence>
<keyword evidence="3" id="KW-0808">Transferase</keyword>
<dbReference type="Pfam" id="PF03987">
    <property type="entry name" value="Autophagy_act_C"/>
    <property type="match status" value="1"/>
</dbReference>
<dbReference type="PANTHER" id="PTHR14957">
    <property type="entry name" value="UBIQUITIN-LIKE-CONJUGATING ENZYME ATG10"/>
    <property type="match status" value="1"/>
</dbReference>
<dbReference type="GO" id="GO:0061651">
    <property type="term" value="F:Atg12 conjugating enzyme activity"/>
    <property type="evidence" value="ECO:0007669"/>
    <property type="project" value="TreeGrafter"/>
</dbReference>
<evidence type="ECO:0000313" key="8">
    <source>
        <dbReference type="Proteomes" id="UP000054107"/>
    </source>
</evidence>
<accession>A0A0B7NKD4</accession>
<evidence type="ECO:0000256" key="1">
    <source>
        <dbReference type="ARBA" id="ARBA00005696"/>
    </source>
</evidence>
<keyword evidence="4" id="KW-0833">Ubl conjugation pathway</keyword>
<proteinExistence type="inferred from homology"/>
<dbReference type="GO" id="GO:0000422">
    <property type="term" value="P:autophagy of mitochondrion"/>
    <property type="evidence" value="ECO:0007669"/>
    <property type="project" value="TreeGrafter"/>
</dbReference>
<keyword evidence="5" id="KW-0072">Autophagy</keyword>
<dbReference type="PANTHER" id="PTHR14957:SF1">
    <property type="entry name" value="UBIQUITIN-LIKE-CONJUGATING ENZYME ATG10"/>
    <property type="match status" value="1"/>
</dbReference>
<sequence length="141" mass="16294">MHIAISKRPNNVDVDSITLDDEEEEESCAVQDSTEIIQLEHHIVYSTSFQVPVLYFRVSFSDGTPLSHQEIFQFVIPNDYHDANITQNEHPILGKPCWYIHPCNTRGLMETMAFDQLDYIKAWLSVYGPIAKYNIPNSMFQ</sequence>
<dbReference type="InterPro" id="IPR007135">
    <property type="entry name" value="Atg3/Atg10"/>
</dbReference>
<dbReference type="Gene3D" id="3.30.1460.50">
    <property type="match status" value="1"/>
</dbReference>
<dbReference type="Proteomes" id="UP000054107">
    <property type="component" value="Unassembled WGS sequence"/>
</dbReference>
<keyword evidence="8" id="KW-1185">Reference proteome</keyword>
<dbReference type="GO" id="GO:0032446">
    <property type="term" value="P:protein modification by small protein conjugation"/>
    <property type="evidence" value="ECO:0007669"/>
    <property type="project" value="TreeGrafter"/>
</dbReference>
<comment type="similarity">
    <text evidence="1">Belongs to the ATG10 family.</text>
</comment>
<evidence type="ECO:0000256" key="5">
    <source>
        <dbReference type="ARBA" id="ARBA00023006"/>
    </source>
</evidence>
<evidence type="ECO:0000313" key="7">
    <source>
        <dbReference type="EMBL" id="CEP15939.1"/>
    </source>
</evidence>